<gene>
    <name evidence="4" type="ORF">CLOSTMETH_01054</name>
</gene>
<dbReference type="Gene3D" id="1.20.1270.90">
    <property type="entry name" value="AF1782-like"/>
    <property type="match status" value="2"/>
</dbReference>
<dbReference type="Pfam" id="PF07554">
    <property type="entry name" value="FIVAR"/>
    <property type="match status" value="3"/>
</dbReference>
<evidence type="ECO:0000313" key="5">
    <source>
        <dbReference type="Proteomes" id="UP000003340"/>
    </source>
</evidence>
<dbReference type="Proteomes" id="UP000003340">
    <property type="component" value="Unassembled WGS sequence"/>
</dbReference>
<dbReference type="eggNOG" id="COG0388">
    <property type="taxonomic scope" value="Bacteria"/>
</dbReference>
<protein>
    <submittedName>
        <fullName evidence="4">Hydrolase, carbon-nitrogen family</fullName>
    </submittedName>
</protein>
<reference evidence="4 5" key="1">
    <citation type="submission" date="2009-01" db="EMBL/GenBank/DDBJ databases">
        <authorList>
            <person name="Fulton L."/>
            <person name="Clifton S."/>
            <person name="Fulton B."/>
            <person name="Xu J."/>
            <person name="Minx P."/>
            <person name="Pepin K.H."/>
            <person name="Johnson M."/>
            <person name="Bhonagiri V."/>
            <person name="Nash W.E."/>
            <person name="Mardis E.R."/>
            <person name="Wilson R.K."/>
        </authorList>
    </citation>
    <scope>NUCLEOTIDE SEQUENCE [LARGE SCALE GENOMIC DNA]</scope>
    <source>
        <strain evidence="4 5">DSM 5476</strain>
    </source>
</reference>
<keyword evidence="2" id="KW-0732">Signal</keyword>
<dbReference type="STRING" id="537013.CLOSTMETH_01054"/>
<keyword evidence="5" id="KW-1185">Reference proteome</keyword>
<evidence type="ECO:0000256" key="2">
    <source>
        <dbReference type="SAM" id="SignalP"/>
    </source>
</evidence>
<dbReference type="PANTHER" id="PTHR43674">
    <property type="entry name" value="NITRILASE C965.09-RELATED"/>
    <property type="match status" value="1"/>
</dbReference>
<feature type="domain" description="CN hydrolase" evidence="3">
    <location>
        <begin position="364"/>
        <end position="656"/>
    </location>
</feature>
<feature type="chain" id="PRO_5038849582" evidence="2">
    <location>
        <begin position="27"/>
        <end position="970"/>
    </location>
</feature>
<dbReference type="PANTHER" id="PTHR43674:SF16">
    <property type="entry name" value="CARBON-NITROGEN FAMILY, PUTATIVE (AFU_ORTHOLOGUE AFUA_5G02350)-RELATED"/>
    <property type="match status" value="1"/>
</dbReference>
<dbReference type="HOGENOM" id="CLU_012866_0_0_9"/>
<dbReference type="InterPro" id="IPR036526">
    <property type="entry name" value="C-N_Hydrolase_sf"/>
</dbReference>
<dbReference type="EMBL" id="ACEC01000040">
    <property type="protein sequence ID" value="EEG31257.1"/>
    <property type="molecule type" value="Genomic_DNA"/>
</dbReference>
<dbReference type="SUPFAM" id="SSF56317">
    <property type="entry name" value="Carbon-nitrogen hydrolase"/>
    <property type="match status" value="2"/>
</dbReference>
<evidence type="ECO:0000259" key="3">
    <source>
        <dbReference type="PROSITE" id="PS50263"/>
    </source>
</evidence>
<feature type="signal peptide" evidence="2">
    <location>
        <begin position="1"/>
        <end position="26"/>
    </location>
</feature>
<evidence type="ECO:0000256" key="1">
    <source>
        <dbReference type="ARBA" id="ARBA00022801"/>
    </source>
</evidence>
<name>C0EB37_9FIRM</name>
<dbReference type="AlphaFoldDB" id="C0EB37"/>
<sequence length="970" mass="104063">MKQKRLSRALAGLVALLLAATALVPAASAKPAGATDTTIEPGELAVVNFAPVWGDKEANKQSILDYMKQADEQGVRMILFPEMCLTGYASSSDPNSEIYQMAVSQAETTTSPITQEIASYADEYDMWVFFGTSEKIPGDNEHAYNSEFACSPDGAVTSYQKITPVEGSWCTPGQTPVMVDTEWGRVGLSICYDTYATPELERYYAAKGCGIVLNPTATSRGYTDLDGDGVRDDQGWEWYYKNRLESITSREGILIASANLVGGDGPIKPDGSSTYNFPGGSVIVAGGFDGGKYYAGANGTDIITATEGMLSNTAKINLGSMPSSTCKVSSDFHPDDYAKWYKELADKQAAGESLSYSSDVTDGPVAAVANVSAKWGDKAANLEMMISYIEQAAEKDVDILVFPETVLTGYSCEDPETDGIEGDQYMQVALAETIPGPSTNIISEYAKQYGMYIIFGMPERTDTPIYEDLYGETVEKVYNSAAICKPDGTVDSYQKMHRAGIESYWSVCGDTPYMLDTEWGKIGVDICRDGHFYPELGRYYAAMGCTMLIHPTATTGGPWYRETRIGSYTDRDGMAAITCNLLGPDGIYNEEWDSWSGGVFASTSLIITKYHDENGRVSFDPETGSAIDLNGTGSASEGFEERGTSPEGLEIAKMDLSGCGFSISNFNPLLFAKMYDELATESIEGYQSIFSTNKTTLDQVIAYAEAQKTSPAFETVIPLVQQSFTDALEAAKLVQESKFATQQQIDQAWIGLMNEIHKLGFVKADQTTLRTLYAYASGLEMDLYADGQAKTAFLTALETAVAVIADENAMADSVDPAYSALIEAVSALRFKADKSVLDQLLTQASGIDLTLYTNESAVIFQAAFAEAQTVYQDTTLSVDDQTEVDRAAADLQVAIDGLTLPQAAPSESAASNASAADSVSDGSNVIAGDATAAIKSTSAPRTGESDVPVAASTLLILAVAAAVAVRKRNQ</sequence>
<feature type="domain" description="CN hydrolase" evidence="3">
    <location>
        <begin position="42"/>
        <end position="318"/>
    </location>
</feature>
<keyword evidence="1 4" id="KW-0378">Hydrolase</keyword>
<proteinExistence type="predicted"/>
<dbReference type="PROSITE" id="PS50263">
    <property type="entry name" value="CN_HYDROLASE"/>
    <property type="match status" value="2"/>
</dbReference>
<organism evidence="4 5">
    <name type="scientific">[Clostridium] methylpentosum DSM 5476</name>
    <dbReference type="NCBI Taxonomy" id="537013"/>
    <lineage>
        <taxon>Bacteria</taxon>
        <taxon>Bacillati</taxon>
        <taxon>Bacillota</taxon>
        <taxon>Clostridia</taxon>
        <taxon>Eubacteriales</taxon>
        <taxon>Oscillospiraceae</taxon>
        <taxon>Oscillospiraceae incertae sedis</taxon>
    </lineage>
</organism>
<dbReference type="CDD" id="cd07197">
    <property type="entry name" value="nitrilase"/>
    <property type="match status" value="2"/>
</dbReference>
<dbReference type="Pfam" id="PF00795">
    <property type="entry name" value="CN_hydrolase"/>
    <property type="match status" value="2"/>
</dbReference>
<dbReference type="Gene3D" id="3.60.110.10">
    <property type="entry name" value="Carbon-nitrogen hydrolase"/>
    <property type="match status" value="2"/>
</dbReference>
<dbReference type="InterPro" id="IPR003010">
    <property type="entry name" value="C-N_Hydrolase"/>
</dbReference>
<dbReference type="InterPro" id="IPR050345">
    <property type="entry name" value="Aliph_Amidase/BUP"/>
</dbReference>
<dbReference type="GO" id="GO:0016811">
    <property type="term" value="F:hydrolase activity, acting on carbon-nitrogen (but not peptide) bonds, in linear amides"/>
    <property type="evidence" value="ECO:0007669"/>
    <property type="project" value="TreeGrafter"/>
</dbReference>
<accession>C0EB37</accession>
<reference evidence="4 5" key="2">
    <citation type="submission" date="2009-02" db="EMBL/GenBank/DDBJ databases">
        <title>Draft genome sequence of Clostridium methylpentosum (DSM 5476).</title>
        <authorList>
            <person name="Sudarsanam P."/>
            <person name="Ley R."/>
            <person name="Guruge J."/>
            <person name="Turnbaugh P.J."/>
            <person name="Mahowald M."/>
            <person name="Liep D."/>
            <person name="Gordon J."/>
        </authorList>
    </citation>
    <scope>NUCLEOTIDE SEQUENCE [LARGE SCALE GENOMIC DNA]</scope>
    <source>
        <strain evidence="4 5">DSM 5476</strain>
    </source>
</reference>
<comment type="caution">
    <text evidence="4">The sequence shown here is derived from an EMBL/GenBank/DDBJ whole genome shotgun (WGS) entry which is preliminary data.</text>
</comment>
<evidence type="ECO:0000313" key="4">
    <source>
        <dbReference type="EMBL" id="EEG31257.1"/>
    </source>
</evidence>